<sequence length="390" mass="42152">MNLRQDPHAPPPFATLRLDAISRWFGRVPALRELTIEVARGEFVALLGPSGCGKSTTLACLAGLQPLTSGTIWRDEERIDTLPAERRGFGMVFQNYALFPHLTVQRNVEFGLAMRRAGRAERQAKAREALRTVRLEEHGGKRPAQLSGGQQQRVAIARALAFEPQIVLMDEPLSNLDAGLRVDLRAEIKRLHESLGLTTVYVTHDQSEALSLATKIVVMKDGCAEQVGPPEELYRAPSSAYVARFMGYRNTVQGTVRSVTADGVLVDFGGQSVLGTFMSPGAPAPGRRVVVALHPEDLVPGGAAPRPVQDSAAPGAPAGRVDASVEVIEYHGRTTQVVARTADGTALRVQTDRPLHRGEPVHLYIRADRALVYSDDGDAGELDALAEQVA</sequence>
<dbReference type="InterPro" id="IPR027417">
    <property type="entry name" value="P-loop_NTPase"/>
</dbReference>
<proteinExistence type="predicted"/>
<dbReference type="Pfam" id="PF00005">
    <property type="entry name" value="ABC_tran"/>
    <property type="match status" value="1"/>
</dbReference>
<dbReference type="Pfam" id="PF08402">
    <property type="entry name" value="TOBE_2"/>
    <property type="match status" value="1"/>
</dbReference>
<dbReference type="AlphaFoldDB" id="A0A919L2W3"/>
<dbReference type="Gene3D" id="3.40.50.300">
    <property type="entry name" value="P-loop containing nucleotide triphosphate hydrolases"/>
    <property type="match status" value="1"/>
</dbReference>
<dbReference type="GO" id="GO:0043190">
    <property type="term" value="C:ATP-binding cassette (ABC) transporter complex"/>
    <property type="evidence" value="ECO:0007669"/>
    <property type="project" value="InterPro"/>
</dbReference>
<reference evidence="5" key="1">
    <citation type="journal article" date="2014" name="Int. J. Syst. Evol. Microbiol.">
        <title>Complete genome sequence of Corynebacterium casei LMG S-19264T (=DSM 44701T), isolated from a smear-ripened cheese.</title>
        <authorList>
            <consortium name="US DOE Joint Genome Institute (JGI-PGF)"/>
            <person name="Walter F."/>
            <person name="Albersmeier A."/>
            <person name="Kalinowski J."/>
            <person name="Ruckert C."/>
        </authorList>
    </citation>
    <scope>NUCLEOTIDE SEQUENCE</scope>
    <source>
        <strain evidence="5">JCM 5069</strain>
    </source>
</reference>
<dbReference type="Gene3D" id="2.40.50.100">
    <property type="match status" value="1"/>
</dbReference>
<dbReference type="RefSeq" id="WP_229924779.1">
    <property type="nucleotide sequence ID" value="NZ_BNCD01000011.1"/>
</dbReference>
<keyword evidence="1" id="KW-0813">Transport</keyword>
<dbReference type="InterPro" id="IPR003593">
    <property type="entry name" value="AAA+_ATPase"/>
</dbReference>
<reference evidence="5" key="2">
    <citation type="submission" date="2020-09" db="EMBL/GenBank/DDBJ databases">
        <authorList>
            <person name="Sun Q."/>
            <person name="Ohkuma M."/>
        </authorList>
    </citation>
    <scope>NUCLEOTIDE SEQUENCE</scope>
    <source>
        <strain evidence="5">JCM 5069</strain>
    </source>
</reference>
<gene>
    <name evidence="5" type="ORF">GCM10018793_40490</name>
</gene>
<dbReference type="InterPro" id="IPR003439">
    <property type="entry name" value="ABC_transporter-like_ATP-bd"/>
</dbReference>
<accession>A0A919L2W3</accession>
<dbReference type="PROSITE" id="PS50893">
    <property type="entry name" value="ABC_TRANSPORTER_2"/>
    <property type="match status" value="1"/>
</dbReference>
<dbReference type="PROSITE" id="PS00211">
    <property type="entry name" value="ABC_TRANSPORTER_1"/>
    <property type="match status" value="1"/>
</dbReference>
<dbReference type="Proteomes" id="UP000603708">
    <property type="component" value="Unassembled WGS sequence"/>
</dbReference>
<dbReference type="SUPFAM" id="SSF50331">
    <property type="entry name" value="MOP-like"/>
    <property type="match status" value="1"/>
</dbReference>
<comment type="caution">
    <text evidence="5">The sequence shown here is derived from an EMBL/GenBank/DDBJ whole genome shotgun (WGS) entry which is preliminary data.</text>
</comment>
<keyword evidence="3 5" id="KW-0067">ATP-binding</keyword>
<evidence type="ECO:0000313" key="5">
    <source>
        <dbReference type="EMBL" id="GHH81928.1"/>
    </source>
</evidence>
<keyword evidence="6" id="KW-1185">Reference proteome</keyword>
<dbReference type="InterPro" id="IPR013611">
    <property type="entry name" value="Transp-assoc_OB_typ2"/>
</dbReference>
<dbReference type="InterPro" id="IPR012340">
    <property type="entry name" value="NA-bd_OB-fold"/>
</dbReference>
<organism evidence="5 6">
    <name type="scientific">Streptomyces sulfonofaciens</name>
    <dbReference type="NCBI Taxonomy" id="68272"/>
    <lineage>
        <taxon>Bacteria</taxon>
        <taxon>Bacillati</taxon>
        <taxon>Actinomycetota</taxon>
        <taxon>Actinomycetes</taxon>
        <taxon>Kitasatosporales</taxon>
        <taxon>Streptomycetaceae</taxon>
        <taxon>Streptomyces</taxon>
    </lineage>
</organism>
<dbReference type="InterPro" id="IPR008995">
    <property type="entry name" value="Mo/tungstate-bd_C_term_dom"/>
</dbReference>
<dbReference type="GO" id="GO:0016887">
    <property type="term" value="F:ATP hydrolysis activity"/>
    <property type="evidence" value="ECO:0007669"/>
    <property type="project" value="InterPro"/>
</dbReference>
<dbReference type="SMART" id="SM00382">
    <property type="entry name" value="AAA"/>
    <property type="match status" value="1"/>
</dbReference>
<keyword evidence="2" id="KW-0547">Nucleotide-binding</keyword>
<feature type="domain" description="ABC transporter" evidence="4">
    <location>
        <begin position="16"/>
        <end position="246"/>
    </location>
</feature>
<dbReference type="PANTHER" id="PTHR42781:SF4">
    <property type="entry name" value="SPERMIDINE_PUTRESCINE IMPORT ATP-BINDING PROTEIN POTA"/>
    <property type="match status" value="1"/>
</dbReference>
<dbReference type="EMBL" id="BNCD01000011">
    <property type="protein sequence ID" value="GHH81928.1"/>
    <property type="molecule type" value="Genomic_DNA"/>
</dbReference>
<dbReference type="PANTHER" id="PTHR42781">
    <property type="entry name" value="SPERMIDINE/PUTRESCINE IMPORT ATP-BINDING PROTEIN POTA"/>
    <property type="match status" value="1"/>
</dbReference>
<dbReference type="SUPFAM" id="SSF52540">
    <property type="entry name" value="P-loop containing nucleoside triphosphate hydrolases"/>
    <property type="match status" value="1"/>
</dbReference>
<evidence type="ECO:0000256" key="1">
    <source>
        <dbReference type="ARBA" id="ARBA00022448"/>
    </source>
</evidence>
<evidence type="ECO:0000313" key="6">
    <source>
        <dbReference type="Proteomes" id="UP000603708"/>
    </source>
</evidence>
<dbReference type="GO" id="GO:0005524">
    <property type="term" value="F:ATP binding"/>
    <property type="evidence" value="ECO:0007669"/>
    <property type="project" value="UniProtKB-KW"/>
</dbReference>
<dbReference type="InterPro" id="IPR017871">
    <property type="entry name" value="ABC_transporter-like_CS"/>
</dbReference>
<dbReference type="GO" id="GO:0140359">
    <property type="term" value="F:ABC-type transporter activity"/>
    <property type="evidence" value="ECO:0007669"/>
    <property type="project" value="UniProtKB-ARBA"/>
</dbReference>
<evidence type="ECO:0000256" key="3">
    <source>
        <dbReference type="ARBA" id="ARBA00022840"/>
    </source>
</evidence>
<dbReference type="Gene3D" id="2.40.50.140">
    <property type="entry name" value="Nucleic acid-binding proteins"/>
    <property type="match status" value="1"/>
</dbReference>
<name>A0A919L2W3_9ACTN</name>
<dbReference type="InterPro" id="IPR050093">
    <property type="entry name" value="ABC_SmlMolc_Importer"/>
</dbReference>
<evidence type="ECO:0000259" key="4">
    <source>
        <dbReference type="PROSITE" id="PS50893"/>
    </source>
</evidence>
<protein>
    <submittedName>
        <fullName evidence="5">ABC transporter ATP-binding protein</fullName>
    </submittedName>
</protein>
<dbReference type="FunFam" id="3.40.50.300:FF:000042">
    <property type="entry name" value="Maltose/maltodextrin ABC transporter, ATP-binding protein"/>
    <property type="match status" value="1"/>
</dbReference>
<evidence type="ECO:0000256" key="2">
    <source>
        <dbReference type="ARBA" id="ARBA00022741"/>
    </source>
</evidence>